<dbReference type="PANTHER" id="PTHR43806">
    <property type="entry name" value="PEPTIDASE S8"/>
    <property type="match status" value="1"/>
</dbReference>
<dbReference type="AlphaFoldDB" id="A0A6B0YV96"/>
<dbReference type="PROSITE" id="PS51892">
    <property type="entry name" value="SUBTILASE"/>
    <property type="match status" value="1"/>
</dbReference>
<evidence type="ECO:0000256" key="3">
    <source>
        <dbReference type="ARBA" id="ARBA00022801"/>
    </source>
</evidence>
<dbReference type="Pfam" id="PF00082">
    <property type="entry name" value="Peptidase_S8"/>
    <property type="match status" value="1"/>
</dbReference>
<gene>
    <name evidence="10" type="ORF">F4Y42_10795</name>
</gene>
<dbReference type="PROSITE" id="PS00138">
    <property type="entry name" value="SUBTILASE_SER"/>
    <property type="match status" value="1"/>
</dbReference>
<evidence type="ECO:0000313" key="10">
    <source>
        <dbReference type="EMBL" id="MXY93919.1"/>
    </source>
</evidence>
<feature type="domain" description="Peptidase S8/S53" evidence="9">
    <location>
        <begin position="112"/>
        <end position="380"/>
    </location>
</feature>
<evidence type="ECO:0000256" key="8">
    <source>
        <dbReference type="SAM" id="MobiDB-lite"/>
    </source>
</evidence>
<dbReference type="InterPro" id="IPR015500">
    <property type="entry name" value="Peptidase_S8_subtilisin-rel"/>
</dbReference>
<sequence length="433" mass="44340">MYSEKFSAHVRDAVEQARMASEEVQVIVRFHSQGGQRSIGRLAASAGTIKVNQEYRLIPATALSLTAPALDELTDSDDVAEIWLDEDVHILLDVSTPHIRAPQVWEQLNNDGEGVTICIVDTGIDATHPDFAGRVGLTADFSGKGSAADGNGHGTHVASTAAGTGAASGGKYIGVAPGATIMAAKALADNGSGRMSNVMAGLEWSAQNGADILNLSLGSRGSSDGSDALSTMCNAIVDMGKIMIVAAGNSGPRQSTIGSPGAAERVITVGASNDKDSVARFSSRGPTADGRIKPDVVAPGSRIVAARASGTSVGQVVDEHYTTASGTSMATPHVAGLAALMLRANSGLGPAEIKKMLMATSVDINSSEYGQTEADKNIQGDGRIDALTAVQYANTGEQPPPHKPSLPVPSPPSPGPSPPIGCLAAPLKFFKLI</sequence>
<dbReference type="InterPro" id="IPR036852">
    <property type="entry name" value="Peptidase_S8/S53_dom_sf"/>
</dbReference>
<dbReference type="InterPro" id="IPR000209">
    <property type="entry name" value="Peptidase_S8/S53_dom"/>
</dbReference>
<dbReference type="GO" id="GO:0004252">
    <property type="term" value="F:serine-type endopeptidase activity"/>
    <property type="evidence" value="ECO:0007669"/>
    <property type="project" value="UniProtKB-UniRule"/>
</dbReference>
<accession>A0A6B0YV96</accession>
<dbReference type="PRINTS" id="PR00723">
    <property type="entry name" value="SUBTILISIN"/>
</dbReference>
<feature type="region of interest" description="Disordered" evidence="8">
    <location>
        <begin position="394"/>
        <end position="420"/>
    </location>
</feature>
<dbReference type="GO" id="GO:0006508">
    <property type="term" value="P:proteolysis"/>
    <property type="evidence" value="ECO:0007669"/>
    <property type="project" value="UniProtKB-KW"/>
</dbReference>
<feature type="active site" description="Charge relay system" evidence="5 6">
    <location>
        <position position="328"/>
    </location>
</feature>
<dbReference type="Gene3D" id="3.30.70.80">
    <property type="entry name" value="Peptidase S8 propeptide/proteinase inhibitor I9"/>
    <property type="match status" value="1"/>
</dbReference>
<feature type="active site" description="Charge relay system" evidence="5 6">
    <location>
        <position position="121"/>
    </location>
</feature>
<dbReference type="PROSITE" id="PS00137">
    <property type="entry name" value="SUBTILASE_HIS"/>
    <property type="match status" value="1"/>
</dbReference>
<protein>
    <submittedName>
        <fullName evidence="10">S8 family peptidase</fullName>
    </submittedName>
</protein>
<feature type="compositionally biased region" description="Pro residues" evidence="8">
    <location>
        <begin position="398"/>
        <end position="419"/>
    </location>
</feature>
<dbReference type="InterPro" id="IPR050131">
    <property type="entry name" value="Peptidase_S8_subtilisin-like"/>
</dbReference>
<dbReference type="SUPFAM" id="SSF52743">
    <property type="entry name" value="Subtilisin-like"/>
    <property type="match status" value="1"/>
</dbReference>
<reference evidence="10" key="1">
    <citation type="submission" date="2019-09" db="EMBL/GenBank/DDBJ databases">
        <title>Characterisation of the sponge microbiome using genome-centric metagenomics.</title>
        <authorList>
            <person name="Engelberts J.P."/>
            <person name="Robbins S.J."/>
            <person name="De Goeij J.M."/>
            <person name="Aranda M."/>
            <person name="Bell S.C."/>
            <person name="Webster N.S."/>
        </authorList>
    </citation>
    <scope>NUCLEOTIDE SEQUENCE</scope>
    <source>
        <strain evidence="10">SB0664_bin_27</strain>
    </source>
</reference>
<organism evidence="10">
    <name type="scientific">Caldilineaceae bacterium SB0664_bin_27</name>
    <dbReference type="NCBI Taxonomy" id="2605260"/>
    <lineage>
        <taxon>Bacteria</taxon>
        <taxon>Bacillati</taxon>
        <taxon>Chloroflexota</taxon>
        <taxon>Caldilineae</taxon>
        <taxon>Caldilineales</taxon>
        <taxon>Caldilineaceae</taxon>
    </lineage>
</organism>
<comment type="similarity">
    <text evidence="1 6 7">Belongs to the peptidase S8 family.</text>
</comment>
<evidence type="ECO:0000256" key="4">
    <source>
        <dbReference type="ARBA" id="ARBA00022825"/>
    </source>
</evidence>
<dbReference type="InterPro" id="IPR037045">
    <property type="entry name" value="S8pro/Inhibitor_I9_sf"/>
</dbReference>
<dbReference type="InterPro" id="IPR023827">
    <property type="entry name" value="Peptidase_S8_Asp-AS"/>
</dbReference>
<feature type="active site" description="Charge relay system" evidence="5 6">
    <location>
        <position position="153"/>
    </location>
</feature>
<dbReference type="PROSITE" id="PS00136">
    <property type="entry name" value="SUBTILASE_ASP"/>
    <property type="match status" value="1"/>
</dbReference>
<evidence type="ECO:0000256" key="7">
    <source>
        <dbReference type="RuleBase" id="RU003355"/>
    </source>
</evidence>
<keyword evidence="2 6" id="KW-0645">Protease</keyword>
<dbReference type="PANTHER" id="PTHR43806:SF65">
    <property type="entry name" value="SERINE PROTEASE APRX"/>
    <property type="match status" value="1"/>
</dbReference>
<dbReference type="InterPro" id="IPR022398">
    <property type="entry name" value="Peptidase_S8_His-AS"/>
</dbReference>
<dbReference type="CDD" id="cd07487">
    <property type="entry name" value="Peptidases_S8_1"/>
    <property type="match status" value="1"/>
</dbReference>
<proteinExistence type="inferred from homology"/>
<keyword evidence="4 6" id="KW-0720">Serine protease</keyword>
<evidence type="ECO:0000256" key="1">
    <source>
        <dbReference type="ARBA" id="ARBA00011073"/>
    </source>
</evidence>
<evidence type="ECO:0000256" key="5">
    <source>
        <dbReference type="PIRSR" id="PIRSR615500-1"/>
    </source>
</evidence>
<dbReference type="EMBL" id="VXRG01000090">
    <property type="protein sequence ID" value="MXY93919.1"/>
    <property type="molecule type" value="Genomic_DNA"/>
</dbReference>
<name>A0A6B0YV96_9CHLR</name>
<comment type="caution">
    <text evidence="10">The sequence shown here is derived from an EMBL/GenBank/DDBJ whole genome shotgun (WGS) entry which is preliminary data.</text>
</comment>
<dbReference type="Gene3D" id="3.40.50.200">
    <property type="entry name" value="Peptidase S8/S53 domain"/>
    <property type="match status" value="1"/>
</dbReference>
<evidence type="ECO:0000256" key="2">
    <source>
        <dbReference type="ARBA" id="ARBA00022670"/>
    </source>
</evidence>
<evidence type="ECO:0000259" key="9">
    <source>
        <dbReference type="Pfam" id="PF00082"/>
    </source>
</evidence>
<evidence type="ECO:0000256" key="6">
    <source>
        <dbReference type="PROSITE-ProRule" id="PRU01240"/>
    </source>
</evidence>
<keyword evidence="3 6" id="KW-0378">Hydrolase</keyword>
<dbReference type="InterPro" id="IPR023828">
    <property type="entry name" value="Peptidase_S8_Ser-AS"/>
</dbReference>